<keyword evidence="3" id="KW-0808">Transferase</keyword>
<feature type="domain" description="Signal transduction histidine kinase internal region" evidence="2">
    <location>
        <begin position="66"/>
        <end position="144"/>
    </location>
</feature>
<evidence type="ECO:0000256" key="1">
    <source>
        <dbReference type="SAM" id="Phobius"/>
    </source>
</evidence>
<gene>
    <name evidence="3" type="ORF">SAMN04488055_4336</name>
</gene>
<evidence type="ECO:0000259" key="2">
    <source>
        <dbReference type="Pfam" id="PF06580"/>
    </source>
</evidence>
<feature type="transmembrane region" description="Helical" evidence="1">
    <location>
        <begin position="24"/>
        <end position="43"/>
    </location>
</feature>
<keyword evidence="4" id="KW-1185">Reference proteome</keyword>
<reference evidence="4" key="1">
    <citation type="submission" date="2016-11" db="EMBL/GenBank/DDBJ databases">
        <authorList>
            <person name="Varghese N."/>
            <person name="Submissions S."/>
        </authorList>
    </citation>
    <scope>NUCLEOTIDE SEQUENCE [LARGE SCALE GENOMIC DNA]</scope>
    <source>
        <strain evidence="4">DSM 24787</strain>
    </source>
</reference>
<dbReference type="STRING" id="536979.SAMN04488055_4336"/>
<dbReference type="SUPFAM" id="SSF55874">
    <property type="entry name" value="ATPase domain of HSP90 chaperone/DNA topoisomerase II/histidine kinase"/>
    <property type="match status" value="1"/>
</dbReference>
<dbReference type="PANTHER" id="PTHR34220">
    <property type="entry name" value="SENSOR HISTIDINE KINASE YPDA"/>
    <property type="match status" value="1"/>
</dbReference>
<evidence type="ECO:0000313" key="3">
    <source>
        <dbReference type="EMBL" id="SIO47207.1"/>
    </source>
</evidence>
<name>A0A1N6JST9_9BACT</name>
<evidence type="ECO:0000313" key="4">
    <source>
        <dbReference type="Proteomes" id="UP000185003"/>
    </source>
</evidence>
<sequence>MCNPLNGSIILYTLCIVQPLTGKTVYWTIFFVGIGILGALFWWREKKLRRNMQARIAAQRSRASLELHAFQSQMDPHFIFNSLNAIHSYILSASTEQASTYLTRFSRLMRFTLENSSKEWIPLEEELETLELYLQLEQLRFEGQFEYEIHTAPSLDMQMLVPPFIVQPYIQNAIWYRLLQKTPEQKGMIRIEIGQNEDEVFIRVEDNGVARQNMFHHHQQRTAGTRVAAERLHWMNARYHTHAAISTGHLFDPHHNKTGTYTLFHFPNVTTTSLPEEERIFK</sequence>
<dbReference type="GO" id="GO:0000155">
    <property type="term" value="F:phosphorelay sensor kinase activity"/>
    <property type="evidence" value="ECO:0007669"/>
    <property type="project" value="InterPro"/>
</dbReference>
<dbReference type="Gene3D" id="3.30.565.10">
    <property type="entry name" value="Histidine kinase-like ATPase, C-terminal domain"/>
    <property type="match status" value="1"/>
</dbReference>
<protein>
    <submittedName>
        <fullName evidence="3">Histidine kinase</fullName>
    </submittedName>
</protein>
<dbReference type="InterPro" id="IPR010559">
    <property type="entry name" value="Sig_transdc_His_kin_internal"/>
</dbReference>
<dbReference type="Proteomes" id="UP000185003">
    <property type="component" value="Unassembled WGS sequence"/>
</dbReference>
<dbReference type="InterPro" id="IPR050640">
    <property type="entry name" value="Bact_2-comp_sensor_kinase"/>
</dbReference>
<proteinExistence type="predicted"/>
<keyword evidence="1" id="KW-0472">Membrane</keyword>
<accession>A0A1N6JST9</accession>
<organism evidence="3 4">
    <name type="scientific">Chitinophaga niabensis</name>
    <dbReference type="NCBI Taxonomy" id="536979"/>
    <lineage>
        <taxon>Bacteria</taxon>
        <taxon>Pseudomonadati</taxon>
        <taxon>Bacteroidota</taxon>
        <taxon>Chitinophagia</taxon>
        <taxon>Chitinophagales</taxon>
        <taxon>Chitinophagaceae</taxon>
        <taxon>Chitinophaga</taxon>
    </lineage>
</organism>
<dbReference type="InterPro" id="IPR036890">
    <property type="entry name" value="HATPase_C_sf"/>
</dbReference>
<keyword evidence="1" id="KW-1133">Transmembrane helix</keyword>
<dbReference type="GO" id="GO:0016020">
    <property type="term" value="C:membrane"/>
    <property type="evidence" value="ECO:0007669"/>
    <property type="project" value="InterPro"/>
</dbReference>
<keyword evidence="1" id="KW-0812">Transmembrane</keyword>
<dbReference type="EMBL" id="FSRA01000002">
    <property type="protein sequence ID" value="SIO47207.1"/>
    <property type="molecule type" value="Genomic_DNA"/>
</dbReference>
<keyword evidence="3" id="KW-0418">Kinase</keyword>
<dbReference type="PANTHER" id="PTHR34220:SF7">
    <property type="entry name" value="SENSOR HISTIDINE KINASE YPDA"/>
    <property type="match status" value="1"/>
</dbReference>
<dbReference type="AlphaFoldDB" id="A0A1N6JST9"/>
<dbReference type="Pfam" id="PF06580">
    <property type="entry name" value="His_kinase"/>
    <property type="match status" value="1"/>
</dbReference>